<dbReference type="GO" id="GO:0044818">
    <property type="term" value="P:mitotic G2/M transition checkpoint"/>
    <property type="evidence" value="ECO:0007669"/>
    <property type="project" value="TreeGrafter"/>
</dbReference>
<reference evidence="2 3" key="1">
    <citation type="submission" date="2024-01" db="EMBL/GenBank/DDBJ databases">
        <title>Genome assemblies of Stephania.</title>
        <authorList>
            <person name="Yang L."/>
        </authorList>
    </citation>
    <scope>NUCLEOTIDE SEQUENCE [LARGE SCALE GENOMIC DNA]</scope>
    <source>
        <strain evidence="2">YNDBR</strain>
        <tissue evidence="2">Leaf</tissue>
    </source>
</reference>
<dbReference type="GO" id="GO:0003677">
    <property type="term" value="F:DNA binding"/>
    <property type="evidence" value="ECO:0007669"/>
    <property type="project" value="UniProtKB-KW"/>
</dbReference>
<dbReference type="Proteomes" id="UP001420932">
    <property type="component" value="Unassembled WGS sequence"/>
</dbReference>
<dbReference type="InterPro" id="IPR012340">
    <property type="entry name" value="NA-bd_OB-fold"/>
</dbReference>
<dbReference type="PANTHER" id="PTHR13356:SF0">
    <property type="entry name" value="SOSS COMPLEX SUBUNIT B HOMOLOG"/>
    <property type="match status" value="1"/>
</dbReference>
<dbReference type="SUPFAM" id="SSF50249">
    <property type="entry name" value="Nucleic acid-binding proteins"/>
    <property type="match status" value="1"/>
</dbReference>
<protein>
    <recommendedName>
        <fullName evidence="4">SOSS complex subunit B homolog</fullName>
    </recommendedName>
</protein>
<sequence>MLRLKDLVPTVQHNINANFIVLDKASPGKEGQEKTCLALVADETASVHFKLWGSECDAFEPGDIISLTNGIFSKHRGNLAVLRAGKRGKVEKIGEFTMAFVETPNMSEIRWGPDPSDSKKFIQEDVVSPYSRIFPPS</sequence>
<evidence type="ECO:0008006" key="4">
    <source>
        <dbReference type="Google" id="ProtNLM"/>
    </source>
</evidence>
<evidence type="ECO:0000256" key="1">
    <source>
        <dbReference type="ARBA" id="ARBA00023125"/>
    </source>
</evidence>
<dbReference type="AlphaFoldDB" id="A0AAP0KZ73"/>
<evidence type="ECO:0000313" key="2">
    <source>
        <dbReference type="EMBL" id="KAK9161436.1"/>
    </source>
</evidence>
<dbReference type="Gene3D" id="2.40.50.140">
    <property type="entry name" value="Nucleic acid-binding proteins"/>
    <property type="match status" value="1"/>
</dbReference>
<proteinExistence type="predicted"/>
<dbReference type="FunFam" id="2.40.50.140:FF:000072">
    <property type="entry name" value="SOSS complex subunit B2"/>
    <property type="match status" value="1"/>
</dbReference>
<name>A0AAP0KZ73_9MAGN</name>
<dbReference type="InterPro" id="IPR051231">
    <property type="entry name" value="SOSS-B"/>
</dbReference>
<dbReference type="PANTHER" id="PTHR13356">
    <property type="entry name" value="OB FOLD NUCLEIC ACID BINDING PROTEIN-RELATED"/>
    <property type="match status" value="1"/>
</dbReference>
<dbReference type="GO" id="GO:0005694">
    <property type="term" value="C:chromosome"/>
    <property type="evidence" value="ECO:0007669"/>
    <property type="project" value="UniProtKB-ARBA"/>
</dbReference>
<organism evidence="2 3">
    <name type="scientific">Stephania yunnanensis</name>
    <dbReference type="NCBI Taxonomy" id="152371"/>
    <lineage>
        <taxon>Eukaryota</taxon>
        <taxon>Viridiplantae</taxon>
        <taxon>Streptophyta</taxon>
        <taxon>Embryophyta</taxon>
        <taxon>Tracheophyta</taxon>
        <taxon>Spermatophyta</taxon>
        <taxon>Magnoliopsida</taxon>
        <taxon>Ranunculales</taxon>
        <taxon>Menispermaceae</taxon>
        <taxon>Menispermoideae</taxon>
        <taxon>Cissampelideae</taxon>
        <taxon>Stephania</taxon>
    </lineage>
</organism>
<dbReference type="GO" id="GO:0070876">
    <property type="term" value="C:SOSS complex"/>
    <property type="evidence" value="ECO:0007669"/>
    <property type="project" value="TreeGrafter"/>
</dbReference>
<dbReference type="GO" id="GO:0010212">
    <property type="term" value="P:response to ionizing radiation"/>
    <property type="evidence" value="ECO:0007669"/>
    <property type="project" value="TreeGrafter"/>
</dbReference>
<comment type="caution">
    <text evidence="2">The sequence shown here is derived from an EMBL/GenBank/DDBJ whole genome shotgun (WGS) entry which is preliminary data.</text>
</comment>
<accession>A0AAP0KZ73</accession>
<gene>
    <name evidence="2" type="ORF">Syun_007777</name>
</gene>
<evidence type="ECO:0000313" key="3">
    <source>
        <dbReference type="Proteomes" id="UP001420932"/>
    </source>
</evidence>
<keyword evidence="3" id="KW-1185">Reference proteome</keyword>
<dbReference type="GO" id="GO:0000724">
    <property type="term" value="P:double-strand break repair via homologous recombination"/>
    <property type="evidence" value="ECO:0007669"/>
    <property type="project" value="TreeGrafter"/>
</dbReference>
<keyword evidence="1" id="KW-0238">DNA-binding</keyword>
<dbReference type="EMBL" id="JBBNAF010000003">
    <property type="protein sequence ID" value="KAK9161436.1"/>
    <property type="molecule type" value="Genomic_DNA"/>
</dbReference>